<dbReference type="Pfam" id="PF13489">
    <property type="entry name" value="Methyltransf_23"/>
    <property type="match status" value="1"/>
</dbReference>
<dbReference type="GO" id="GO:0032259">
    <property type="term" value="P:methylation"/>
    <property type="evidence" value="ECO:0007669"/>
    <property type="project" value="UniProtKB-KW"/>
</dbReference>
<accession>A0A4S9UL90</accession>
<gene>
    <name evidence="1" type="ORF">D6C90_06121</name>
</gene>
<dbReference type="Gene3D" id="3.40.50.150">
    <property type="entry name" value="Vaccinia Virus protein VP39"/>
    <property type="match status" value="1"/>
</dbReference>
<dbReference type="CDD" id="cd02440">
    <property type="entry name" value="AdoMet_MTases"/>
    <property type="match status" value="1"/>
</dbReference>
<keyword evidence="1" id="KW-0808">Transferase</keyword>
<reference evidence="1 2" key="1">
    <citation type="submission" date="2018-10" db="EMBL/GenBank/DDBJ databases">
        <title>Fifty Aureobasidium pullulans genomes reveal a recombining polyextremotolerant generalist.</title>
        <authorList>
            <person name="Gostincar C."/>
            <person name="Turk M."/>
            <person name="Zajc J."/>
            <person name="Gunde-Cimerman N."/>
        </authorList>
    </citation>
    <scope>NUCLEOTIDE SEQUENCE [LARGE SCALE GENOMIC DNA]</scope>
    <source>
        <strain evidence="1 2">EXF-3844</strain>
    </source>
</reference>
<keyword evidence="1" id="KW-0489">Methyltransferase</keyword>
<proteinExistence type="predicted"/>
<dbReference type="EMBL" id="QZBN01000614">
    <property type="protein sequence ID" value="THZ39439.1"/>
    <property type="molecule type" value="Genomic_DNA"/>
</dbReference>
<comment type="caution">
    <text evidence="1">The sequence shown here is derived from an EMBL/GenBank/DDBJ whole genome shotgun (WGS) entry which is preliminary data.</text>
</comment>
<evidence type="ECO:0000313" key="1">
    <source>
        <dbReference type="EMBL" id="THZ39439.1"/>
    </source>
</evidence>
<dbReference type="Proteomes" id="UP000310121">
    <property type="component" value="Unassembled WGS sequence"/>
</dbReference>
<dbReference type="AlphaFoldDB" id="A0A4S9UL90"/>
<sequence length="310" mass="35702">MSRIAVASLVAPQEVLCVLIPTPLLVPTRFPPAYPLCLRAPMQQEWYEENGRWYHAWQKGLYMYPHDEEERHRMDVYHNLFYDKAGLSLHSARLIPEVTRRPRIMDLGCGTGFWAIDMGEQYPEGEVLGLDLANLQPAQIPPNVRFQIPFNFETPYWSLGQDSWDLIHMQMLCGSVSSWPNLYAKVISQWYDYLVRATDQTPKTIRYSHNTRQALSQAGFTDISERVIKAPYRAWSTDPTAFNIGNFHQTALDLCAGLEALSLGPFSRVFGWSKQEIEGFLAGVRAEIRNRSIHAYTNIHVWTARRPLTR</sequence>
<dbReference type="GO" id="GO:0008168">
    <property type="term" value="F:methyltransferase activity"/>
    <property type="evidence" value="ECO:0007669"/>
    <property type="project" value="UniProtKB-KW"/>
</dbReference>
<organism evidence="1 2">
    <name type="scientific">Aureobasidium pullulans</name>
    <name type="common">Black yeast</name>
    <name type="synonym">Pullularia pullulans</name>
    <dbReference type="NCBI Taxonomy" id="5580"/>
    <lineage>
        <taxon>Eukaryota</taxon>
        <taxon>Fungi</taxon>
        <taxon>Dikarya</taxon>
        <taxon>Ascomycota</taxon>
        <taxon>Pezizomycotina</taxon>
        <taxon>Dothideomycetes</taxon>
        <taxon>Dothideomycetidae</taxon>
        <taxon>Dothideales</taxon>
        <taxon>Saccotheciaceae</taxon>
        <taxon>Aureobasidium</taxon>
    </lineage>
</organism>
<protein>
    <submittedName>
        <fullName evidence="1">Methyltransferase LaeA</fullName>
    </submittedName>
</protein>
<dbReference type="InterPro" id="IPR029063">
    <property type="entry name" value="SAM-dependent_MTases_sf"/>
</dbReference>
<evidence type="ECO:0000313" key="2">
    <source>
        <dbReference type="Proteomes" id="UP000310121"/>
    </source>
</evidence>
<dbReference type="SUPFAM" id="SSF53335">
    <property type="entry name" value="S-adenosyl-L-methionine-dependent methyltransferases"/>
    <property type="match status" value="1"/>
</dbReference>
<name>A0A4S9UL90_AURPU</name>